<evidence type="ECO:0000259" key="10">
    <source>
        <dbReference type="PROSITE" id="PS51294"/>
    </source>
</evidence>
<evidence type="ECO:0000259" key="9">
    <source>
        <dbReference type="PROSITE" id="PS50090"/>
    </source>
</evidence>
<keyword evidence="4" id="KW-0238">DNA-binding</keyword>
<comment type="function">
    <text evidence="7">Transcription factor.</text>
</comment>
<organism evidence="11 12">
    <name type="scientific">Forsythia ovata</name>
    <dbReference type="NCBI Taxonomy" id="205694"/>
    <lineage>
        <taxon>Eukaryota</taxon>
        <taxon>Viridiplantae</taxon>
        <taxon>Streptophyta</taxon>
        <taxon>Embryophyta</taxon>
        <taxon>Tracheophyta</taxon>
        <taxon>Spermatophyta</taxon>
        <taxon>Magnoliopsida</taxon>
        <taxon>eudicotyledons</taxon>
        <taxon>Gunneridae</taxon>
        <taxon>Pentapetalae</taxon>
        <taxon>asterids</taxon>
        <taxon>lamiids</taxon>
        <taxon>Lamiales</taxon>
        <taxon>Oleaceae</taxon>
        <taxon>Forsythieae</taxon>
        <taxon>Forsythia</taxon>
    </lineage>
</organism>
<dbReference type="PANTHER" id="PTHR47994:SF5">
    <property type="entry name" value="F14D16.11-RELATED"/>
    <property type="match status" value="1"/>
</dbReference>
<dbReference type="SUPFAM" id="SSF46689">
    <property type="entry name" value="Homeodomain-like"/>
    <property type="match status" value="1"/>
</dbReference>
<dbReference type="PROSITE" id="PS50090">
    <property type="entry name" value="MYB_LIKE"/>
    <property type="match status" value="2"/>
</dbReference>
<feature type="compositionally biased region" description="Polar residues" evidence="8">
    <location>
        <begin position="139"/>
        <end position="149"/>
    </location>
</feature>
<reference evidence="12" key="1">
    <citation type="submission" date="2024-07" db="EMBL/GenBank/DDBJ databases">
        <title>Two chromosome-level genome assemblies of Korean endemic species Abeliophyllum distichum and Forsythia ovata (Oleaceae).</title>
        <authorList>
            <person name="Jang H."/>
        </authorList>
    </citation>
    <scope>NUCLEOTIDE SEQUENCE [LARGE SCALE GENOMIC DNA]</scope>
</reference>
<dbReference type="AlphaFoldDB" id="A0ABD1WW72"/>
<evidence type="ECO:0000256" key="8">
    <source>
        <dbReference type="SAM" id="MobiDB-lite"/>
    </source>
</evidence>
<dbReference type="GO" id="GO:0080090">
    <property type="term" value="P:regulation of primary metabolic process"/>
    <property type="evidence" value="ECO:0007669"/>
    <property type="project" value="UniProtKB-ARBA"/>
</dbReference>
<keyword evidence="5" id="KW-0804">Transcription</keyword>
<dbReference type="FunFam" id="1.10.10.60:FF:000394">
    <property type="entry name" value="MYB transcription factor"/>
    <property type="match status" value="1"/>
</dbReference>
<evidence type="ECO:0000256" key="4">
    <source>
        <dbReference type="ARBA" id="ARBA00023125"/>
    </source>
</evidence>
<protein>
    <submittedName>
        <fullName evidence="11">Myb domain protein 20</fullName>
    </submittedName>
</protein>
<dbReference type="GO" id="GO:0051707">
    <property type="term" value="P:response to other organism"/>
    <property type="evidence" value="ECO:0007669"/>
    <property type="project" value="UniProtKB-ARBA"/>
</dbReference>
<dbReference type="PANTHER" id="PTHR47994">
    <property type="entry name" value="F14D16.11-RELATED"/>
    <property type="match status" value="1"/>
</dbReference>
<name>A0ABD1WW72_9LAMI</name>
<dbReference type="Pfam" id="PF00249">
    <property type="entry name" value="Myb_DNA-binding"/>
    <property type="match status" value="2"/>
</dbReference>
<dbReference type="PROSITE" id="PS51294">
    <property type="entry name" value="HTH_MYB"/>
    <property type="match status" value="2"/>
</dbReference>
<dbReference type="EMBL" id="JBFOLJ010000002">
    <property type="protein sequence ID" value="KAL2553946.1"/>
    <property type="molecule type" value="Genomic_DNA"/>
</dbReference>
<feature type="domain" description="HTH myb-type" evidence="10">
    <location>
        <begin position="62"/>
        <end position="116"/>
    </location>
</feature>
<evidence type="ECO:0000256" key="1">
    <source>
        <dbReference type="ARBA" id="ARBA00004123"/>
    </source>
</evidence>
<dbReference type="Gene3D" id="1.10.10.60">
    <property type="entry name" value="Homeodomain-like"/>
    <property type="match status" value="2"/>
</dbReference>
<feature type="region of interest" description="Disordered" evidence="8">
    <location>
        <begin position="121"/>
        <end position="176"/>
    </location>
</feature>
<dbReference type="InterPro" id="IPR001005">
    <property type="entry name" value="SANT/Myb"/>
</dbReference>
<dbReference type="Proteomes" id="UP001604277">
    <property type="component" value="Unassembled WGS sequence"/>
</dbReference>
<evidence type="ECO:0000313" key="11">
    <source>
        <dbReference type="EMBL" id="KAL2553946.1"/>
    </source>
</evidence>
<evidence type="ECO:0000256" key="6">
    <source>
        <dbReference type="ARBA" id="ARBA00023242"/>
    </source>
</evidence>
<evidence type="ECO:0000256" key="5">
    <source>
        <dbReference type="ARBA" id="ARBA00023163"/>
    </source>
</evidence>
<feature type="domain" description="Myb-like" evidence="9">
    <location>
        <begin position="62"/>
        <end position="112"/>
    </location>
</feature>
<comment type="caution">
    <text evidence="11">The sequence shown here is derived from an EMBL/GenBank/DDBJ whole genome shotgun (WGS) entry which is preliminary data.</text>
</comment>
<dbReference type="GO" id="GO:0000976">
    <property type="term" value="F:transcription cis-regulatory region binding"/>
    <property type="evidence" value="ECO:0007669"/>
    <property type="project" value="UniProtKB-ARBA"/>
</dbReference>
<dbReference type="InterPro" id="IPR017930">
    <property type="entry name" value="Myb_dom"/>
</dbReference>
<feature type="domain" description="Myb-like" evidence="9">
    <location>
        <begin position="9"/>
        <end position="61"/>
    </location>
</feature>
<sequence length="198" mass="22626">MRSQECFEKVGSKNGSWTAEEDKKLSNFILKNGQCCWKSVPKLAGLSRCSKSCRLRWKNYLRPDLKRGLLSEDEEKIVIDLHAKLGNRWSKIASHLPGRTDNKIKNHWNTHIKKKLMNIGIDPVTHNPLPPPTTDQPPKNQEPSSQVVDQNRDPEPSMQSTITQDKSMGASPFEDLQFPPNFIDYSEIMSVLYDDFSS</sequence>
<dbReference type="SMART" id="SM00717">
    <property type="entry name" value="SANT"/>
    <property type="match status" value="2"/>
</dbReference>
<dbReference type="FunFam" id="1.10.10.60:FF:000001">
    <property type="entry name" value="MYB-related transcription factor"/>
    <property type="match status" value="1"/>
</dbReference>
<comment type="subcellular location">
    <subcellularLocation>
        <location evidence="1">Nucleus</location>
    </subcellularLocation>
</comment>
<keyword evidence="6" id="KW-0539">Nucleus</keyword>
<evidence type="ECO:0000256" key="7">
    <source>
        <dbReference type="ARBA" id="ARBA00057804"/>
    </source>
</evidence>
<dbReference type="InterPro" id="IPR015495">
    <property type="entry name" value="Myb_TF_plants"/>
</dbReference>
<dbReference type="CDD" id="cd00167">
    <property type="entry name" value="SANT"/>
    <property type="match status" value="2"/>
</dbReference>
<evidence type="ECO:0000256" key="2">
    <source>
        <dbReference type="ARBA" id="ARBA00022737"/>
    </source>
</evidence>
<evidence type="ECO:0000313" key="12">
    <source>
        <dbReference type="Proteomes" id="UP001604277"/>
    </source>
</evidence>
<accession>A0ABD1WW72</accession>
<gene>
    <name evidence="11" type="ORF">Fot_07565</name>
</gene>
<feature type="compositionally biased region" description="Polar residues" evidence="8">
    <location>
        <begin position="157"/>
        <end position="166"/>
    </location>
</feature>
<dbReference type="GO" id="GO:0005634">
    <property type="term" value="C:nucleus"/>
    <property type="evidence" value="ECO:0007669"/>
    <property type="project" value="UniProtKB-SubCell"/>
</dbReference>
<dbReference type="InterPro" id="IPR009057">
    <property type="entry name" value="Homeodomain-like_sf"/>
</dbReference>
<keyword evidence="12" id="KW-1185">Reference proteome</keyword>
<proteinExistence type="predicted"/>
<evidence type="ECO:0000256" key="3">
    <source>
        <dbReference type="ARBA" id="ARBA00023015"/>
    </source>
</evidence>
<feature type="domain" description="HTH myb-type" evidence="10">
    <location>
        <begin position="13"/>
        <end position="61"/>
    </location>
</feature>
<keyword evidence="2" id="KW-0677">Repeat</keyword>
<keyword evidence="3" id="KW-0805">Transcription regulation</keyword>